<evidence type="ECO:0000256" key="1">
    <source>
        <dbReference type="SAM" id="MobiDB-lite"/>
    </source>
</evidence>
<protein>
    <submittedName>
        <fullName evidence="2">Uncharacterized protein</fullName>
    </submittedName>
</protein>
<keyword evidence="3" id="KW-1185">Reference proteome</keyword>
<sequence length="206" mass="23914">MPYNAAMEFMRGPYLHPPWIFTWWSKQTDEKPQHPELPRVSKRERIRHYIQYKIPYGSEFFRRKTSRLFRREYAFRKPELVASESGSCSLSKPRSEGYKIMIPSRIIETLQNQAKSRSLITEPRNGSAATQDDRLTPKSLADTSETRSLLKKIRLQWLNSSEIMPPRSTADLKKMMPQSISFLKEMCPGPSTTEVSAAPRLAHPQV</sequence>
<dbReference type="EMBL" id="CP034457">
    <property type="protein sequence ID" value="QBM87146.1"/>
    <property type="molecule type" value="Genomic_DNA"/>
</dbReference>
<feature type="region of interest" description="Disordered" evidence="1">
    <location>
        <begin position="120"/>
        <end position="143"/>
    </location>
</feature>
<reference evidence="3" key="1">
    <citation type="submission" date="2019-03" db="EMBL/GenBank/DDBJ databases">
        <title>Snf2 controls pulcherriminic acid biosynthesis and connects pigmentation and antifungal activity of the yeast Metschnikowia pulcherrima.</title>
        <authorList>
            <person name="Gore-Lloyd D."/>
            <person name="Sumann I."/>
            <person name="Brachmann A.O."/>
            <person name="Schneeberger K."/>
            <person name="Ortiz-Merino R.A."/>
            <person name="Moreno-Beltran M."/>
            <person name="Schlaefli M."/>
            <person name="Kirner P."/>
            <person name="Santos Kron A."/>
            <person name="Wolfe K.H."/>
            <person name="Piel J."/>
            <person name="Ahrens C.H."/>
            <person name="Henk D."/>
            <person name="Freimoser F.M."/>
        </authorList>
    </citation>
    <scope>NUCLEOTIDE SEQUENCE [LARGE SCALE GENOMIC DNA]</scope>
    <source>
        <strain evidence="3">APC 1.2</strain>
    </source>
</reference>
<evidence type="ECO:0000313" key="3">
    <source>
        <dbReference type="Proteomes" id="UP000292447"/>
    </source>
</evidence>
<dbReference type="Proteomes" id="UP000292447">
    <property type="component" value="Chromosome II"/>
</dbReference>
<evidence type="ECO:0000313" key="2">
    <source>
        <dbReference type="EMBL" id="QBM87146.1"/>
    </source>
</evidence>
<proteinExistence type="predicted"/>
<gene>
    <name evidence="2" type="ORF">METSCH_B03450</name>
</gene>
<name>A0A4P6XLR4_9ASCO</name>
<dbReference type="AlphaFoldDB" id="A0A4P6XLR4"/>
<accession>A0A4P6XLR4</accession>
<organism evidence="2 3">
    <name type="scientific">Metschnikowia aff. pulcherrima</name>
    <dbReference type="NCBI Taxonomy" id="2163413"/>
    <lineage>
        <taxon>Eukaryota</taxon>
        <taxon>Fungi</taxon>
        <taxon>Dikarya</taxon>
        <taxon>Ascomycota</taxon>
        <taxon>Saccharomycotina</taxon>
        <taxon>Pichiomycetes</taxon>
        <taxon>Metschnikowiaceae</taxon>
        <taxon>Metschnikowia</taxon>
    </lineage>
</organism>